<reference evidence="1" key="2">
    <citation type="submission" date="2022-01" db="EMBL/GenBank/DDBJ databases">
        <authorList>
            <person name="Zivanovic Y."/>
            <person name="Moreira D."/>
            <person name="Lopez-Garcia P."/>
        </authorList>
    </citation>
    <scope>NUCLEOTIDE SEQUENCE</scope>
    <source>
        <strain evidence="1">G9</strain>
    </source>
</reference>
<dbReference type="InterPro" id="IPR050490">
    <property type="entry name" value="Bact_solute-bd_prot1"/>
</dbReference>
<accession>A0ABT6ETU4</accession>
<reference evidence="1" key="1">
    <citation type="journal article" date="2022" name="Genome Biol. Evol.">
        <title>A New Gene Family Diagnostic for Intracellular Biomineralization of Amorphous Ca Carbonates by Cyanobacteria.</title>
        <authorList>
            <person name="Benzerara K."/>
            <person name="Duprat E."/>
            <person name="Bitard-Feildel T."/>
            <person name="Caumes G."/>
            <person name="Cassier-Chauvat C."/>
            <person name="Chauvat F."/>
            <person name="Dezi M."/>
            <person name="Diop S.I."/>
            <person name="Gaschignard G."/>
            <person name="Gorgen S."/>
            <person name="Gugger M."/>
            <person name="Lopez-Garcia P."/>
            <person name="Millet M."/>
            <person name="Skouri-Panet F."/>
            <person name="Moreira D."/>
            <person name="Callebaut I."/>
        </authorList>
    </citation>
    <scope>NUCLEOTIDE SEQUENCE</scope>
    <source>
        <strain evidence="1">G9</strain>
    </source>
</reference>
<dbReference type="Pfam" id="PF01547">
    <property type="entry name" value="SBP_bac_1"/>
    <property type="match status" value="1"/>
</dbReference>
<comment type="caution">
    <text evidence="1">The sequence shown here is derived from an EMBL/GenBank/DDBJ whole genome shotgun (WGS) entry which is preliminary data.</text>
</comment>
<protein>
    <submittedName>
        <fullName evidence="1">Sugar ABC transporter substrate-binding protein</fullName>
    </submittedName>
</protein>
<dbReference type="InterPro" id="IPR006059">
    <property type="entry name" value="SBP"/>
</dbReference>
<dbReference type="CDD" id="cd13585">
    <property type="entry name" value="PBP2_TMBP_like"/>
    <property type="match status" value="1"/>
</dbReference>
<dbReference type="EMBL" id="JAKKUT010000001">
    <property type="protein sequence ID" value="MDG2989336.1"/>
    <property type="molecule type" value="Genomic_DNA"/>
</dbReference>
<sequence length="444" mass="49078">MNLIPLNLTPLTHWLKWGPLRWVCFTLLGLSLTLLPGCFTPPAPGGPEIEFWTMQLQPKFTDYFNQLIQEFEADHEGVRIRWVDVPWTAMQSRILTSISAGTAPDVVNLNPDFASQLAARNAWLDLDEKIPPEVKEQYLPNIWAATTVDGQSFGIPWYLTSRITIYNQELLDQAGIPRPPQTFAELAEIAPAVKQATGKYAFFITMVPEDSAELMESMVQMGVELVDDQGKAAFNTPAGKAAFQYWLDLYRQGLIPPQVLTEGHRQGIELYQSGQSAVLMSSPEFLNTVAINSPDIAQVSSVSTQLTGDTGKKNVAVMNLVIPRSTDQPDLAVEFALFVTNNTNQLAFAKAANVLPSTIAALGDPFFQESNADASPSDRARAVSASQMTQAEVLIPPVADVKQLQRTLYENLQAVLLERKTIDQALTDAEETWNQRQASRNANQ</sequence>
<proteinExistence type="predicted"/>
<keyword evidence="2" id="KW-1185">Reference proteome</keyword>
<dbReference type="Proteomes" id="UP001154265">
    <property type="component" value="Unassembled WGS sequence"/>
</dbReference>
<evidence type="ECO:0000313" key="2">
    <source>
        <dbReference type="Proteomes" id="UP001154265"/>
    </source>
</evidence>
<dbReference type="RefSeq" id="WP_277865264.1">
    <property type="nucleotide sequence ID" value="NZ_JAKKUT010000001.1"/>
</dbReference>
<dbReference type="SUPFAM" id="SSF53850">
    <property type="entry name" value="Periplasmic binding protein-like II"/>
    <property type="match status" value="1"/>
</dbReference>
<dbReference type="PANTHER" id="PTHR43649:SF12">
    <property type="entry name" value="DIACETYLCHITOBIOSE BINDING PROTEIN DASA"/>
    <property type="match status" value="1"/>
</dbReference>
<dbReference type="PANTHER" id="PTHR43649">
    <property type="entry name" value="ARABINOSE-BINDING PROTEIN-RELATED"/>
    <property type="match status" value="1"/>
</dbReference>
<dbReference type="Gene3D" id="3.40.190.10">
    <property type="entry name" value="Periplasmic binding protein-like II"/>
    <property type="match status" value="2"/>
</dbReference>
<evidence type="ECO:0000313" key="1">
    <source>
        <dbReference type="EMBL" id="MDG2989336.1"/>
    </source>
</evidence>
<organism evidence="1 2">
    <name type="scientific">Candidatus Synechococcus calcipolaris G9</name>
    <dbReference type="NCBI Taxonomy" id="1497997"/>
    <lineage>
        <taxon>Bacteria</taxon>
        <taxon>Bacillati</taxon>
        <taxon>Cyanobacteriota</taxon>
        <taxon>Cyanophyceae</taxon>
        <taxon>Synechococcales</taxon>
        <taxon>Synechococcaceae</taxon>
        <taxon>Synechococcus</taxon>
    </lineage>
</organism>
<gene>
    <name evidence="1" type="ORF">L3556_00095</name>
</gene>
<name>A0ABT6ETU4_9SYNE</name>